<evidence type="ECO:0000259" key="1">
    <source>
        <dbReference type="PROSITE" id="PS51186"/>
    </source>
</evidence>
<dbReference type="OrthoDB" id="6293260at2"/>
<dbReference type="Gene3D" id="3.40.630.30">
    <property type="match status" value="1"/>
</dbReference>
<dbReference type="RefSeq" id="WP_099516006.1">
    <property type="nucleotide sequence ID" value="NZ_CP016620.1"/>
</dbReference>
<dbReference type="Pfam" id="PF13302">
    <property type="entry name" value="Acetyltransf_3"/>
    <property type="match status" value="1"/>
</dbReference>
<evidence type="ECO:0000313" key="2">
    <source>
        <dbReference type="EMBL" id="ANY85220.1"/>
    </source>
</evidence>
<dbReference type="EMBL" id="CP016620">
    <property type="protein sequence ID" value="ANY85220.1"/>
    <property type="molecule type" value="Genomic_DNA"/>
</dbReference>
<proteinExistence type="predicted"/>
<dbReference type="PANTHER" id="PTHR43792">
    <property type="entry name" value="GNAT FAMILY, PUTATIVE (AFU_ORTHOLOGUE AFUA_3G00765)-RELATED-RELATED"/>
    <property type="match status" value="1"/>
</dbReference>
<sequence length="168" mass="18513">MLKPFTTERLAICQFQIQDAPELARISDTPAVSQWMAFMEGGFPLEKAEALIANQNETKEYFFAVRLPDGTLIGAMGVIDHPDGTIEVGCWFGVDHQGKGFASEALRATLDQIAADPTLAPRHVFAETRPDNAASIWLLTKTGFYATGRPGPRPNRIEFALRQPTSYT</sequence>
<accession>A0A1B2EZ18</accession>
<reference evidence="2" key="1">
    <citation type="submission" date="2016-07" db="EMBL/GenBank/DDBJ databases">
        <title>Microvirga ossetica sp. nov. a new species of rhizobia isolated from root nodules of the legume species Vicia alpestris Steven originated from North Ossetia region in the Caucasus.</title>
        <authorList>
            <person name="Safronova V.I."/>
            <person name="Kuznetsova I.G."/>
            <person name="Sazanova A.L."/>
            <person name="Belimov A."/>
            <person name="Andronov E."/>
            <person name="Osledkin Y.S."/>
            <person name="Onishchuk O.P."/>
            <person name="Kurchak O.N."/>
            <person name="Shaposhnikov A.I."/>
            <person name="Willems A."/>
            <person name="Tikhonovich I.A."/>
        </authorList>
    </citation>
    <scope>NUCLEOTIDE SEQUENCE [LARGE SCALE GENOMIC DNA]</scope>
    <source>
        <strain evidence="2">V5/3M</strain>
        <plasmid evidence="2">unnamed4</plasmid>
    </source>
</reference>
<dbReference type="InterPro" id="IPR051531">
    <property type="entry name" value="N-acetyltransferase"/>
</dbReference>
<dbReference type="KEGG" id="moc:BB934_44365"/>
<dbReference type="SUPFAM" id="SSF55729">
    <property type="entry name" value="Acyl-CoA N-acyltransferases (Nat)"/>
    <property type="match status" value="1"/>
</dbReference>
<dbReference type="InterPro" id="IPR016181">
    <property type="entry name" value="Acyl_CoA_acyltransferase"/>
</dbReference>
<protein>
    <recommendedName>
        <fullName evidence="1">N-acetyltransferase domain-containing protein</fullName>
    </recommendedName>
</protein>
<organism evidence="2">
    <name type="scientific">Microvirga ossetica</name>
    <dbReference type="NCBI Taxonomy" id="1882682"/>
    <lineage>
        <taxon>Bacteria</taxon>
        <taxon>Pseudomonadati</taxon>
        <taxon>Pseudomonadota</taxon>
        <taxon>Alphaproteobacteria</taxon>
        <taxon>Hyphomicrobiales</taxon>
        <taxon>Methylobacteriaceae</taxon>
        <taxon>Microvirga</taxon>
    </lineage>
</organism>
<dbReference type="PROSITE" id="PS51186">
    <property type="entry name" value="GNAT"/>
    <property type="match status" value="1"/>
</dbReference>
<feature type="domain" description="N-acetyltransferase" evidence="1">
    <location>
        <begin position="10"/>
        <end position="164"/>
    </location>
</feature>
<keyword evidence="2" id="KW-0614">Plasmid</keyword>
<geneLocation type="plasmid" evidence="2">
    <name>unnamed4</name>
</geneLocation>
<gene>
    <name evidence="2" type="ORF">BB934_44365</name>
</gene>
<dbReference type="InterPro" id="IPR000182">
    <property type="entry name" value="GNAT_dom"/>
</dbReference>
<dbReference type="AlphaFoldDB" id="A0A1B2EZ18"/>
<name>A0A1B2EZ18_9HYPH</name>
<dbReference type="GO" id="GO:0016747">
    <property type="term" value="F:acyltransferase activity, transferring groups other than amino-acyl groups"/>
    <property type="evidence" value="ECO:0007669"/>
    <property type="project" value="InterPro"/>
</dbReference>